<reference evidence="3" key="1">
    <citation type="submission" date="2018-08" db="EMBL/GenBank/DDBJ databases">
        <authorList>
            <person name="Jin W."/>
            <person name="Wang H."/>
            <person name="Yang Y."/>
            <person name="Li M."/>
            <person name="Liu J."/>
        </authorList>
    </citation>
    <scope>NUCLEOTIDE SEQUENCE</scope>
    <source>
        <strain evidence="3">AESS21</strain>
    </source>
</reference>
<dbReference type="AlphaFoldDB" id="A0A944C610"/>
<name>A0A944C610_9HYPH</name>
<evidence type="ECO:0000313" key="3">
    <source>
        <dbReference type="EMBL" id="MBS8258765.1"/>
    </source>
</evidence>
<dbReference type="PROSITE" id="PS51257">
    <property type="entry name" value="PROKAR_LIPOPROTEIN"/>
    <property type="match status" value="1"/>
</dbReference>
<proteinExistence type="predicted"/>
<dbReference type="InterPro" id="IPR016364">
    <property type="entry name" value="Surface_antigen_Rickettsia"/>
</dbReference>
<feature type="signal peptide" evidence="1">
    <location>
        <begin position="1"/>
        <end position="17"/>
    </location>
</feature>
<dbReference type="InterPro" id="IPR032635">
    <property type="entry name" value="Anti_2"/>
</dbReference>
<comment type="caution">
    <text evidence="3">The sequence shown here is derived from an EMBL/GenBank/DDBJ whole genome shotgun (WGS) entry which is preliminary data.</text>
</comment>
<dbReference type="EMBL" id="QTKU01000001">
    <property type="protein sequence ID" value="MBS8258765.1"/>
    <property type="molecule type" value="Genomic_DNA"/>
</dbReference>
<evidence type="ECO:0000313" key="4">
    <source>
        <dbReference type="Proteomes" id="UP000705379"/>
    </source>
</evidence>
<accession>A0A944C610</accession>
<evidence type="ECO:0000259" key="2">
    <source>
        <dbReference type="Pfam" id="PF16998"/>
    </source>
</evidence>
<keyword evidence="1" id="KW-0732">Signal</keyword>
<reference evidence="3" key="2">
    <citation type="journal article" date="2021" name="Microorganisms">
        <title>Bacterial Dimethylsulfoniopropionate Biosynthesis in the East China Sea.</title>
        <authorList>
            <person name="Liu J."/>
            <person name="Zhang Y."/>
            <person name="Liu J."/>
            <person name="Zhong H."/>
            <person name="Williams B.T."/>
            <person name="Zheng Y."/>
            <person name="Curson A.R.J."/>
            <person name="Sun C."/>
            <person name="Sun H."/>
            <person name="Song D."/>
            <person name="Wagner Mackenzie B."/>
            <person name="Bermejo Martinez A."/>
            <person name="Todd J.D."/>
            <person name="Zhang X.H."/>
        </authorList>
    </citation>
    <scope>NUCLEOTIDE SEQUENCE</scope>
    <source>
        <strain evidence="3">AESS21</strain>
    </source>
</reference>
<dbReference type="Proteomes" id="UP000705379">
    <property type="component" value="Unassembled WGS sequence"/>
</dbReference>
<dbReference type="RefSeq" id="WP_213214524.1">
    <property type="nucleotide sequence ID" value="NZ_JBDWBU010000069.1"/>
</dbReference>
<organism evidence="3 4">
    <name type="scientific">Roseibium polysiphoniae</name>
    <dbReference type="NCBI Taxonomy" id="2571221"/>
    <lineage>
        <taxon>Bacteria</taxon>
        <taxon>Pseudomonadati</taxon>
        <taxon>Pseudomonadota</taxon>
        <taxon>Alphaproteobacteria</taxon>
        <taxon>Hyphomicrobiales</taxon>
        <taxon>Stappiaceae</taxon>
        <taxon>Roseibium</taxon>
    </lineage>
</organism>
<dbReference type="Pfam" id="PF16998">
    <property type="entry name" value="17kDa_Anti_2"/>
    <property type="match status" value="1"/>
</dbReference>
<gene>
    <name evidence="3" type="ORF">DYI23_00915</name>
</gene>
<dbReference type="PIRSF" id="PIRSF002721">
    <property type="entry name" value="Surface_antigen_Rickettsia"/>
    <property type="match status" value="1"/>
</dbReference>
<sequence length="145" mass="15359">MRVRTLSCLILMTVGLAACSSAPGGTQGTWGSQFGASTSGVAEDEASTAIAVLVNNEFGQSLERSDYKAVAEAQKRALRARANGVAVSWQNEETGRSGQVRPGPVYQVNDTSCREFTHEMILNGAALTSRGTACRQEDGSWKTLS</sequence>
<feature type="domain" description="Surface antigen" evidence="2">
    <location>
        <begin position="50"/>
        <end position="142"/>
    </location>
</feature>
<protein>
    <recommendedName>
        <fullName evidence="2">Surface antigen domain-containing protein</fullName>
    </recommendedName>
</protein>
<feature type="chain" id="PRO_5037003228" description="Surface antigen domain-containing protein" evidence="1">
    <location>
        <begin position="18"/>
        <end position="145"/>
    </location>
</feature>
<evidence type="ECO:0000256" key="1">
    <source>
        <dbReference type="SAM" id="SignalP"/>
    </source>
</evidence>